<protein>
    <submittedName>
        <fullName evidence="2">Uncharacterized protein</fullName>
    </submittedName>
</protein>
<sequence length="59" mass="6576">MENGENKNEKKKEVKLPPQRGQIKVKIAKEAAKKIQNVAKVATGKGTKKIENIETSEED</sequence>
<gene>
    <name evidence="2" type="ORF">TIFTF001_020341</name>
</gene>
<dbReference type="AlphaFoldDB" id="A0AA88AI85"/>
<name>A0AA88AI85_FICCA</name>
<dbReference type="Gramene" id="FCD_00011632-RA">
    <property type="protein sequence ID" value="FCD_00011632-RA:cds"/>
    <property type="gene ID" value="FCD_00011632"/>
</dbReference>
<evidence type="ECO:0000313" key="2">
    <source>
        <dbReference type="EMBL" id="GMN51187.1"/>
    </source>
</evidence>
<dbReference type="EMBL" id="BTGU01000036">
    <property type="protein sequence ID" value="GMN51187.1"/>
    <property type="molecule type" value="Genomic_DNA"/>
</dbReference>
<keyword evidence="3" id="KW-1185">Reference proteome</keyword>
<accession>A0AA88AI85</accession>
<comment type="caution">
    <text evidence="2">The sequence shown here is derived from an EMBL/GenBank/DDBJ whole genome shotgun (WGS) entry which is preliminary data.</text>
</comment>
<proteinExistence type="predicted"/>
<evidence type="ECO:0000313" key="3">
    <source>
        <dbReference type="Proteomes" id="UP001187192"/>
    </source>
</evidence>
<feature type="compositionally biased region" description="Basic and acidic residues" evidence="1">
    <location>
        <begin position="1"/>
        <end position="15"/>
    </location>
</feature>
<reference evidence="2" key="1">
    <citation type="submission" date="2023-07" db="EMBL/GenBank/DDBJ databases">
        <title>draft genome sequence of fig (Ficus carica).</title>
        <authorList>
            <person name="Takahashi T."/>
            <person name="Nishimura K."/>
        </authorList>
    </citation>
    <scope>NUCLEOTIDE SEQUENCE</scope>
</reference>
<evidence type="ECO:0000256" key="1">
    <source>
        <dbReference type="SAM" id="MobiDB-lite"/>
    </source>
</evidence>
<feature type="region of interest" description="Disordered" evidence="1">
    <location>
        <begin position="1"/>
        <end position="21"/>
    </location>
</feature>
<organism evidence="2 3">
    <name type="scientific">Ficus carica</name>
    <name type="common">Common fig</name>
    <dbReference type="NCBI Taxonomy" id="3494"/>
    <lineage>
        <taxon>Eukaryota</taxon>
        <taxon>Viridiplantae</taxon>
        <taxon>Streptophyta</taxon>
        <taxon>Embryophyta</taxon>
        <taxon>Tracheophyta</taxon>
        <taxon>Spermatophyta</taxon>
        <taxon>Magnoliopsida</taxon>
        <taxon>eudicotyledons</taxon>
        <taxon>Gunneridae</taxon>
        <taxon>Pentapetalae</taxon>
        <taxon>rosids</taxon>
        <taxon>fabids</taxon>
        <taxon>Rosales</taxon>
        <taxon>Moraceae</taxon>
        <taxon>Ficeae</taxon>
        <taxon>Ficus</taxon>
    </lineage>
</organism>
<dbReference type="Proteomes" id="UP001187192">
    <property type="component" value="Unassembled WGS sequence"/>
</dbReference>